<accession>A0ABD3XQ29</accession>
<keyword evidence="2" id="KW-1185">Reference proteome</keyword>
<reference evidence="1 2" key="1">
    <citation type="submission" date="2024-11" db="EMBL/GenBank/DDBJ databases">
        <title>Chromosome-level genome assembly of the freshwater bivalve Anodonta woodiana.</title>
        <authorList>
            <person name="Chen X."/>
        </authorList>
    </citation>
    <scope>NUCLEOTIDE SEQUENCE [LARGE SCALE GENOMIC DNA]</scope>
    <source>
        <strain evidence="1">MN2024</strain>
        <tissue evidence="1">Gills</tissue>
    </source>
</reference>
<sequence length="86" mass="9427">MIELCVKCLLEVRPLLEAILCITRDTDRTAVKNKTNLDFTCHDCTEAETSGMPAASSTMDGSLDKGKVRLLLGGTNWGLNWPRVST</sequence>
<name>A0ABD3XQ29_SINWO</name>
<dbReference type="Proteomes" id="UP001634394">
    <property type="component" value="Unassembled WGS sequence"/>
</dbReference>
<protein>
    <submittedName>
        <fullName evidence="1">Uncharacterized protein</fullName>
    </submittedName>
</protein>
<gene>
    <name evidence="1" type="ORF">ACJMK2_000702</name>
</gene>
<evidence type="ECO:0000313" key="2">
    <source>
        <dbReference type="Proteomes" id="UP001634394"/>
    </source>
</evidence>
<proteinExistence type="predicted"/>
<dbReference type="EMBL" id="JBJQND010000001">
    <property type="protein sequence ID" value="KAL3888332.1"/>
    <property type="molecule type" value="Genomic_DNA"/>
</dbReference>
<comment type="caution">
    <text evidence="1">The sequence shown here is derived from an EMBL/GenBank/DDBJ whole genome shotgun (WGS) entry which is preliminary data.</text>
</comment>
<evidence type="ECO:0000313" key="1">
    <source>
        <dbReference type="EMBL" id="KAL3888332.1"/>
    </source>
</evidence>
<organism evidence="1 2">
    <name type="scientific">Sinanodonta woodiana</name>
    <name type="common">Chinese pond mussel</name>
    <name type="synonym">Anodonta woodiana</name>
    <dbReference type="NCBI Taxonomy" id="1069815"/>
    <lineage>
        <taxon>Eukaryota</taxon>
        <taxon>Metazoa</taxon>
        <taxon>Spiralia</taxon>
        <taxon>Lophotrochozoa</taxon>
        <taxon>Mollusca</taxon>
        <taxon>Bivalvia</taxon>
        <taxon>Autobranchia</taxon>
        <taxon>Heteroconchia</taxon>
        <taxon>Palaeoheterodonta</taxon>
        <taxon>Unionida</taxon>
        <taxon>Unionoidea</taxon>
        <taxon>Unionidae</taxon>
        <taxon>Unioninae</taxon>
        <taxon>Sinanodonta</taxon>
    </lineage>
</organism>
<dbReference type="AlphaFoldDB" id="A0ABD3XQ29"/>